<sequence>MSKEKNSYSLLDIIGILFRWKKPLFTLILCTTIGAIVVTLLLDDYYTAYATFVPTNEEQKLFDSAGNLTLYGGDDAVSRVLIFAESSQFVDHMIKKFNLSEHYGIDSSTPRGRNKIEKQFKKLYDIKRNKHSGLEISIQDKDPEIAFNMVLAALDKIEDLYRSATSGNKGLIKETYEKAIAEKEAELITVADTLTTLRKKFNIFDVNQQSKTLSGMLSGLEGNLAYDKAKLLSFIEMNAPRDSIVNVSSRIAGGEELRKLMRGGSLNNLDVETSSDIYAFNQGRDPVIYWETKIANLNEELSLIITQFAKFKTHAYSNIAGIIVLEPVQVPNLKSYPIRSFMVIGSTLVAIILGVIGVLILDTYKRIDWKEVLYEKPVNHT</sequence>
<dbReference type="AlphaFoldDB" id="A0A6S6ULY3"/>
<protein>
    <submittedName>
        <fullName evidence="2">Capsule polysaccharide export protein</fullName>
    </submittedName>
</protein>
<dbReference type="GO" id="GO:0004713">
    <property type="term" value="F:protein tyrosine kinase activity"/>
    <property type="evidence" value="ECO:0007669"/>
    <property type="project" value="TreeGrafter"/>
</dbReference>
<dbReference type="PANTHER" id="PTHR32309:SF13">
    <property type="entry name" value="FERRIC ENTEROBACTIN TRANSPORT PROTEIN FEPE"/>
    <property type="match status" value="1"/>
</dbReference>
<gene>
    <name evidence="2" type="ORF">HELGO_WM26861</name>
</gene>
<dbReference type="InterPro" id="IPR050445">
    <property type="entry name" value="Bact_polysacc_biosynth/exp"/>
</dbReference>
<evidence type="ECO:0000256" key="1">
    <source>
        <dbReference type="SAM" id="Phobius"/>
    </source>
</evidence>
<keyword evidence="1" id="KW-1133">Transmembrane helix</keyword>
<dbReference type="PANTHER" id="PTHR32309">
    <property type="entry name" value="TYROSINE-PROTEIN KINASE"/>
    <property type="match status" value="1"/>
</dbReference>
<organism evidence="2">
    <name type="scientific">uncultured Aureispira sp</name>
    <dbReference type="NCBI Taxonomy" id="1331704"/>
    <lineage>
        <taxon>Bacteria</taxon>
        <taxon>Pseudomonadati</taxon>
        <taxon>Bacteroidota</taxon>
        <taxon>Saprospiria</taxon>
        <taxon>Saprospirales</taxon>
        <taxon>Saprospiraceae</taxon>
        <taxon>Aureispira</taxon>
        <taxon>environmental samples</taxon>
    </lineage>
</organism>
<name>A0A6S6ULY3_9BACT</name>
<proteinExistence type="predicted"/>
<evidence type="ECO:0000313" key="2">
    <source>
        <dbReference type="EMBL" id="CAA6830210.1"/>
    </source>
</evidence>
<accession>A0A6S6ULY3</accession>
<keyword evidence="1" id="KW-0812">Transmembrane</keyword>
<keyword evidence="1" id="KW-0472">Membrane</keyword>
<dbReference type="GO" id="GO:0005886">
    <property type="term" value="C:plasma membrane"/>
    <property type="evidence" value="ECO:0007669"/>
    <property type="project" value="TreeGrafter"/>
</dbReference>
<feature type="transmembrane region" description="Helical" evidence="1">
    <location>
        <begin position="24"/>
        <end position="42"/>
    </location>
</feature>
<reference evidence="2" key="1">
    <citation type="submission" date="2020-01" db="EMBL/GenBank/DDBJ databases">
        <authorList>
            <person name="Meier V. D."/>
            <person name="Meier V D."/>
        </authorList>
    </citation>
    <scope>NUCLEOTIDE SEQUENCE</scope>
    <source>
        <strain evidence="2">HLG_WM_MAG_10</strain>
    </source>
</reference>
<feature type="transmembrane region" description="Helical" evidence="1">
    <location>
        <begin position="341"/>
        <end position="361"/>
    </location>
</feature>
<dbReference type="EMBL" id="CACVAQ010000541">
    <property type="protein sequence ID" value="CAA6830210.1"/>
    <property type="molecule type" value="Genomic_DNA"/>
</dbReference>